<gene>
    <name evidence="1" type="ORF">S01H1_59543</name>
</gene>
<name>X0V8S2_9ZZZZ</name>
<comment type="caution">
    <text evidence="1">The sequence shown here is derived from an EMBL/GenBank/DDBJ whole genome shotgun (WGS) entry which is preliminary data.</text>
</comment>
<protein>
    <submittedName>
        <fullName evidence="1">Uncharacterized protein</fullName>
    </submittedName>
</protein>
<reference evidence="1" key="1">
    <citation type="journal article" date="2014" name="Front. Microbiol.">
        <title>High frequency of phylogenetically diverse reductive dehalogenase-homologous genes in deep subseafloor sedimentary metagenomes.</title>
        <authorList>
            <person name="Kawai M."/>
            <person name="Futagami T."/>
            <person name="Toyoda A."/>
            <person name="Takaki Y."/>
            <person name="Nishi S."/>
            <person name="Hori S."/>
            <person name="Arai W."/>
            <person name="Tsubouchi T."/>
            <person name="Morono Y."/>
            <person name="Uchiyama I."/>
            <person name="Ito T."/>
            <person name="Fujiyama A."/>
            <person name="Inagaki F."/>
            <person name="Takami H."/>
        </authorList>
    </citation>
    <scope>NUCLEOTIDE SEQUENCE</scope>
    <source>
        <strain evidence="1">Expedition CK06-06</strain>
    </source>
</reference>
<dbReference type="AlphaFoldDB" id="X0V8S2"/>
<evidence type="ECO:0000313" key="1">
    <source>
        <dbReference type="EMBL" id="GAG14554.1"/>
    </source>
</evidence>
<proteinExistence type="predicted"/>
<accession>X0V8S2</accession>
<sequence length="59" mass="6557">FEVCLLAMVSTILAAHYTPRRFLAQMVYKPVYHLCLPHIGCCFVPDPSDYGSAASLEPL</sequence>
<feature type="non-terminal residue" evidence="1">
    <location>
        <position position="1"/>
    </location>
</feature>
<organism evidence="1">
    <name type="scientific">marine sediment metagenome</name>
    <dbReference type="NCBI Taxonomy" id="412755"/>
    <lineage>
        <taxon>unclassified sequences</taxon>
        <taxon>metagenomes</taxon>
        <taxon>ecological metagenomes</taxon>
    </lineage>
</organism>
<dbReference type="EMBL" id="BARS01038949">
    <property type="protein sequence ID" value="GAG14554.1"/>
    <property type="molecule type" value="Genomic_DNA"/>
</dbReference>